<dbReference type="EMBL" id="CADCXU010003219">
    <property type="protein sequence ID" value="CAA9995228.1"/>
    <property type="molecule type" value="Genomic_DNA"/>
</dbReference>
<feature type="transmembrane region" description="Helical" evidence="1">
    <location>
        <begin position="15"/>
        <end position="34"/>
    </location>
</feature>
<evidence type="ECO:0000313" key="2">
    <source>
        <dbReference type="EMBL" id="CAA9995228.1"/>
    </source>
</evidence>
<sequence length="210" mass="24212">MQWSSNSNASLAIEIPEHFLMILAPMVNILYMSVNHGKFERIFSNLKPANGRGEIALLIFVLFCLSECIMGYYPEYMSLGWEFVLGSLTYMFFYWIHSLQLAQIISLLTSVRKHFESLNSTPTNVMSDLNEHSLLVQLARKIGDAYGPEILLNLLLVFMKVIHHFYLIYSKIVLSLDWRKAFHHSTELTYILVELVTLVWACQSVSIQVI</sequence>
<dbReference type="EMBL" id="CADCXU010003222">
    <property type="protein sequence ID" value="CAA9995236.1"/>
    <property type="molecule type" value="Genomic_DNA"/>
</dbReference>
<evidence type="ECO:0000313" key="3">
    <source>
        <dbReference type="EMBL" id="CAA9995236.1"/>
    </source>
</evidence>
<dbReference type="AlphaFoldDB" id="A0A6H5G0U4"/>
<gene>
    <name evidence="2" type="ORF">NTEN_LOCUS2019</name>
    <name evidence="3" type="ORF">NTEN_LOCUS2027</name>
</gene>
<feature type="transmembrane region" description="Helical" evidence="1">
    <location>
        <begin position="55"/>
        <end position="73"/>
    </location>
</feature>
<feature type="transmembrane region" description="Helical" evidence="1">
    <location>
        <begin position="150"/>
        <end position="169"/>
    </location>
</feature>
<dbReference type="Proteomes" id="UP000479000">
    <property type="component" value="Unassembled WGS sequence"/>
</dbReference>
<proteinExistence type="predicted"/>
<keyword evidence="1" id="KW-0472">Membrane</keyword>
<accession>A0A6H5G0U4</accession>
<evidence type="ECO:0008006" key="5">
    <source>
        <dbReference type="Google" id="ProtNLM"/>
    </source>
</evidence>
<keyword evidence="4" id="KW-1185">Reference proteome</keyword>
<evidence type="ECO:0000256" key="1">
    <source>
        <dbReference type="SAM" id="Phobius"/>
    </source>
</evidence>
<name>A0A6H5G0U4_9HEMI</name>
<organism evidence="2 4">
    <name type="scientific">Nesidiocoris tenuis</name>
    <dbReference type="NCBI Taxonomy" id="355587"/>
    <lineage>
        <taxon>Eukaryota</taxon>
        <taxon>Metazoa</taxon>
        <taxon>Ecdysozoa</taxon>
        <taxon>Arthropoda</taxon>
        <taxon>Hexapoda</taxon>
        <taxon>Insecta</taxon>
        <taxon>Pterygota</taxon>
        <taxon>Neoptera</taxon>
        <taxon>Paraneoptera</taxon>
        <taxon>Hemiptera</taxon>
        <taxon>Heteroptera</taxon>
        <taxon>Panheteroptera</taxon>
        <taxon>Cimicomorpha</taxon>
        <taxon>Miridae</taxon>
        <taxon>Dicyphina</taxon>
        <taxon>Nesidiocoris</taxon>
    </lineage>
</organism>
<feature type="transmembrane region" description="Helical" evidence="1">
    <location>
        <begin position="189"/>
        <end position="209"/>
    </location>
</feature>
<reference evidence="2 4" key="1">
    <citation type="submission" date="2020-02" db="EMBL/GenBank/DDBJ databases">
        <authorList>
            <person name="Ferguson B K."/>
        </authorList>
    </citation>
    <scope>NUCLEOTIDE SEQUENCE [LARGE SCALE GENOMIC DNA]</scope>
</reference>
<keyword evidence="1" id="KW-1133">Transmembrane helix</keyword>
<evidence type="ECO:0000313" key="4">
    <source>
        <dbReference type="Proteomes" id="UP000479000"/>
    </source>
</evidence>
<protein>
    <recommendedName>
        <fullName evidence="5">Gustatory receptor</fullName>
    </recommendedName>
</protein>
<keyword evidence="1" id="KW-0812">Transmembrane</keyword>